<feature type="non-terminal residue" evidence="2">
    <location>
        <position position="1"/>
    </location>
</feature>
<proteinExistence type="predicted"/>
<evidence type="ECO:0000313" key="2">
    <source>
        <dbReference type="EMBL" id="GFR39991.1"/>
    </source>
</evidence>
<gene>
    <name evidence="2" type="ORF">Agub_g525</name>
</gene>
<evidence type="ECO:0000256" key="1">
    <source>
        <dbReference type="SAM" id="MobiDB-lite"/>
    </source>
</evidence>
<dbReference type="AlphaFoldDB" id="A0AAD3DHA9"/>
<dbReference type="EMBL" id="BMAR01000001">
    <property type="protein sequence ID" value="GFR39991.1"/>
    <property type="molecule type" value="Genomic_DNA"/>
</dbReference>
<dbReference type="Proteomes" id="UP001054857">
    <property type="component" value="Unassembled WGS sequence"/>
</dbReference>
<organism evidence="2 3">
    <name type="scientific">Astrephomene gubernaculifera</name>
    <dbReference type="NCBI Taxonomy" id="47775"/>
    <lineage>
        <taxon>Eukaryota</taxon>
        <taxon>Viridiplantae</taxon>
        <taxon>Chlorophyta</taxon>
        <taxon>core chlorophytes</taxon>
        <taxon>Chlorophyceae</taxon>
        <taxon>CS clade</taxon>
        <taxon>Chlamydomonadales</taxon>
        <taxon>Astrephomenaceae</taxon>
        <taxon>Astrephomene</taxon>
    </lineage>
</organism>
<feature type="non-terminal residue" evidence="2">
    <location>
        <position position="207"/>
    </location>
</feature>
<keyword evidence="3" id="KW-1185">Reference proteome</keyword>
<comment type="caution">
    <text evidence="2">The sequence shown here is derived from an EMBL/GenBank/DDBJ whole genome shotgun (WGS) entry which is preliminary data.</text>
</comment>
<protein>
    <submittedName>
        <fullName evidence="2">Uncharacterized protein</fullName>
    </submittedName>
</protein>
<accession>A0AAD3DHA9</accession>
<evidence type="ECO:0000313" key="3">
    <source>
        <dbReference type="Proteomes" id="UP001054857"/>
    </source>
</evidence>
<feature type="region of interest" description="Disordered" evidence="1">
    <location>
        <begin position="63"/>
        <end position="111"/>
    </location>
</feature>
<name>A0AAD3DHA9_9CHLO</name>
<sequence>RGAAGGAAAGAGAGDGGGEDEGGLFGWCEEVARVLLVQMAREGVHHLAQMEQVLQARAQLLAARPPPHPHPHPHPHPSQVDPPAGTPGGTPATAAPLQPSTLTHPDVPTSTSASATFTAVAPPALGLLSQRVADVLAAWRGLPPAARLWGALAHNLAHWEAVRRPLALTAGVLGAPAAAAAAEEQAGAAVGKGSAGGGGSRTADVVA</sequence>
<reference evidence="2 3" key="1">
    <citation type="journal article" date="2021" name="Sci. Rep.">
        <title>Genome sequencing of the multicellular alga Astrephomene provides insights into convergent evolution of germ-soma differentiation.</title>
        <authorList>
            <person name="Yamashita S."/>
            <person name="Yamamoto K."/>
            <person name="Matsuzaki R."/>
            <person name="Suzuki S."/>
            <person name="Yamaguchi H."/>
            <person name="Hirooka S."/>
            <person name="Minakuchi Y."/>
            <person name="Miyagishima S."/>
            <person name="Kawachi M."/>
            <person name="Toyoda A."/>
            <person name="Nozaki H."/>
        </authorList>
    </citation>
    <scope>NUCLEOTIDE SEQUENCE [LARGE SCALE GENOMIC DNA]</scope>
    <source>
        <strain evidence="2 3">NIES-4017</strain>
    </source>
</reference>